<protein>
    <submittedName>
        <fullName evidence="2">Uncharacterized protein</fullName>
    </submittedName>
</protein>
<evidence type="ECO:0000313" key="2">
    <source>
        <dbReference type="EMBL" id="TGO81710.1"/>
    </source>
</evidence>
<accession>A0A4Z1KC01</accession>
<proteinExistence type="predicted"/>
<evidence type="ECO:0000313" key="3">
    <source>
        <dbReference type="Proteomes" id="UP000297280"/>
    </source>
</evidence>
<reference evidence="2 3" key="1">
    <citation type="submission" date="2017-12" db="EMBL/GenBank/DDBJ databases">
        <title>Comparative genomics of Botrytis spp.</title>
        <authorList>
            <person name="Valero-Jimenez C.A."/>
            <person name="Tapia P."/>
            <person name="Veloso J."/>
            <person name="Silva-Moreno E."/>
            <person name="Staats M."/>
            <person name="Valdes J.H."/>
            <person name="Van Kan J.A.L."/>
        </authorList>
    </citation>
    <scope>NUCLEOTIDE SEQUENCE [LARGE SCALE GENOMIC DNA]</scope>
    <source>
        <strain evidence="2 3">MUCL3349</strain>
    </source>
</reference>
<sequence>MNNPQTFNIINPNRGSHQVYYESVDSRSIWRRCLQYRPRVKDLKVLNPHRDKTRQMPWFLRKLRCRSPGGVRSKQASLFRSFRIREGRADISVEDQLLAPNQLLPIQHPAKILDPAPQKACVETSKLETIVGDPATGRVLSPVYNANYGPYETYTPSNSNHEIGMALTTPQTILNYSSSQEDTRNNNVQKRSDRDTCGDARSNGTSSWGILQIEEVAKGTELVDISTLVPAYLQAKRRLVANKIPADEVEHQPLPLSASTKNLVQLLEIEASRQEQEQEKEEMENINHHNGSLREPRKPRDSRRRGQVWNSEETRKSFLAIEALDAVAFG</sequence>
<dbReference type="EMBL" id="PQXO01001039">
    <property type="protein sequence ID" value="TGO81710.1"/>
    <property type="molecule type" value="Genomic_DNA"/>
</dbReference>
<dbReference type="Proteomes" id="UP000297280">
    <property type="component" value="Unassembled WGS sequence"/>
</dbReference>
<feature type="compositionally biased region" description="Basic and acidic residues" evidence="1">
    <location>
        <begin position="273"/>
        <end position="299"/>
    </location>
</feature>
<dbReference type="AlphaFoldDB" id="A0A4Z1KC01"/>
<keyword evidence="3" id="KW-1185">Reference proteome</keyword>
<gene>
    <name evidence="2" type="ORF">BPOR_1045g00050</name>
</gene>
<organism evidence="2 3">
    <name type="scientific">Botrytis porri</name>
    <dbReference type="NCBI Taxonomy" id="87229"/>
    <lineage>
        <taxon>Eukaryota</taxon>
        <taxon>Fungi</taxon>
        <taxon>Dikarya</taxon>
        <taxon>Ascomycota</taxon>
        <taxon>Pezizomycotina</taxon>
        <taxon>Leotiomycetes</taxon>
        <taxon>Helotiales</taxon>
        <taxon>Sclerotiniaceae</taxon>
        <taxon>Botrytis</taxon>
    </lineage>
</organism>
<feature type="region of interest" description="Disordered" evidence="1">
    <location>
        <begin position="273"/>
        <end position="309"/>
    </location>
</feature>
<comment type="caution">
    <text evidence="2">The sequence shown here is derived from an EMBL/GenBank/DDBJ whole genome shotgun (WGS) entry which is preliminary data.</text>
</comment>
<feature type="compositionally biased region" description="Polar residues" evidence="1">
    <location>
        <begin position="178"/>
        <end position="189"/>
    </location>
</feature>
<evidence type="ECO:0000256" key="1">
    <source>
        <dbReference type="SAM" id="MobiDB-lite"/>
    </source>
</evidence>
<name>A0A4Z1KC01_9HELO</name>
<feature type="region of interest" description="Disordered" evidence="1">
    <location>
        <begin position="178"/>
        <end position="205"/>
    </location>
</feature>